<sequence length="314" mass="34831">MYRLSTPTTDEALARYYHFRWQMLRAPLHQPPGSERDGYDAGAHHQMVVDEHDNPVAIGRVYINADDEAAIRFMAVHPDLRGRGLGTLVAMALESVARQEGARRVVCSAREEAVAFFTQLGYQNQGELQTASSTPVRHFLMIKPLADLETILHRPDWCLQLQQAWYQSIPISEKMGIKIMQYTGQRFETSLPLAANQNPYHSVFAGSLFSLATLTGWGLIWLLLRERNLGGEIILADAHIRYPHPVGNRPRAVADLNDLGGDLDRLGRGRKARVQMKVRLLSDDSPGAVFVGTYLVLPAGCGPHAGNGVTSTLL</sequence>
<dbReference type="SUPFAM" id="SSF54637">
    <property type="entry name" value="Thioesterase/thiol ester dehydrase-isomerase"/>
    <property type="match status" value="1"/>
</dbReference>
<dbReference type="AlphaFoldDB" id="A0A8I1W905"/>
<dbReference type="PROSITE" id="PS51186">
    <property type="entry name" value="GNAT"/>
    <property type="match status" value="1"/>
</dbReference>
<dbReference type="RefSeq" id="WP_047706578.1">
    <property type="nucleotide sequence ID" value="NZ_CP087711.1"/>
</dbReference>
<dbReference type="InterPro" id="IPR012660">
    <property type="entry name" value="YiiD_C"/>
</dbReference>
<dbReference type="InterPro" id="IPR050832">
    <property type="entry name" value="Bact_Acetyltransf"/>
</dbReference>
<evidence type="ECO:0000313" key="4">
    <source>
        <dbReference type="EMBL" id="MBO1108532.1"/>
    </source>
</evidence>
<dbReference type="Gene3D" id="3.40.630.30">
    <property type="match status" value="1"/>
</dbReference>
<dbReference type="Pfam" id="PF09500">
    <property type="entry name" value="YiiD_C"/>
    <property type="match status" value="1"/>
</dbReference>
<dbReference type="NCBIfam" id="TIGR02447">
    <property type="entry name" value="yiiD_Cterm"/>
    <property type="match status" value="1"/>
</dbReference>
<dbReference type="InterPro" id="IPR029069">
    <property type="entry name" value="HotDog_dom_sf"/>
</dbReference>
<proteinExistence type="predicted"/>
<dbReference type="CDD" id="cd04301">
    <property type="entry name" value="NAT_SF"/>
    <property type="match status" value="1"/>
</dbReference>
<organism evidence="4 5">
    <name type="scientific">Plesiomonas shigelloides</name>
    <name type="common">Aeromonas shigelloides</name>
    <dbReference type="NCBI Taxonomy" id="703"/>
    <lineage>
        <taxon>Bacteria</taxon>
        <taxon>Pseudomonadati</taxon>
        <taxon>Pseudomonadota</taxon>
        <taxon>Gammaproteobacteria</taxon>
        <taxon>Enterobacterales</taxon>
        <taxon>Enterobacteriaceae</taxon>
        <taxon>Plesiomonas</taxon>
    </lineage>
</organism>
<dbReference type="Pfam" id="PF00583">
    <property type="entry name" value="Acetyltransf_1"/>
    <property type="match status" value="1"/>
</dbReference>
<dbReference type="SUPFAM" id="SSF55729">
    <property type="entry name" value="Acyl-CoA N-acyltransferases (Nat)"/>
    <property type="match status" value="1"/>
</dbReference>
<dbReference type="Proteomes" id="UP000664658">
    <property type="component" value="Unassembled WGS sequence"/>
</dbReference>
<accession>A0A8I1W905</accession>
<dbReference type="PANTHER" id="PTHR43877:SF1">
    <property type="entry name" value="ACETYLTRANSFERASE"/>
    <property type="match status" value="1"/>
</dbReference>
<dbReference type="InterPro" id="IPR016181">
    <property type="entry name" value="Acyl_CoA_acyltransferase"/>
</dbReference>
<comment type="caution">
    <text evidence="4">The sequence shown here is derived from an EMBL/GenBank/DDBJ whole genome shotgun (WGS) entry which is preliminary data.</text>
</comment>
<dbReference type="PANTHER" id="PTHR43877">
    <property type="entry name" value="AMINOALKYLPHOSPHONATE N-ACETYLTRANSFERASE-RELATED-RELATED"/>
    <property type="match status" value="1"/>
</dbReference>
<protein>
    <submittedName>
        <fullName evidence="4">Fatty acid biosynthesis protein FabY</fullName>
    </submittedName>
</protein>
<dbReference type="EMBL" id="JAFNAA010000009">
    <property type="protein sequence ID" value="MBO1108532.1"/>
    <property type="molecule type" value="Genomic_DNA"/>
</dbReference>
<evidence type="ECO:0000256" key="2">
    <source>
        <dbReference type="ARBA" id="ARBA00023315"/>
    </source>
</evidence>
<feature type="domain" description="N-acetyltransferase" evidence="3">
    <location>
        <begin position="1"/>
        <end position="146"/>
    </location>
</feature>
<evidence type="ECO:0000259" key="3">
    <source>
        <dbReference type="PROSITE" id="PS51186"/>
    </source>
</evidence>
<dbReference type="Gene3D" id="3.10.129.10">
    <property type="entry name" value="Hotdog Thioesterase"/>
    <property type="match status" value="1"/>
</dbReference>
<evidence type="ECO:0000256" key="1">
    <source>
        <dbReference type="ARBA" id="ARBA00022679"/>
    </source>
</evidence>
<reference evidence="4" key="1">
    <citation type="submission" date="2021-03" db="EMBL/GenBank/DDBJ databases">
        <title>Plesiomonas shigelloides zfcc0051, isolated from zebrafish feces.</title>
        <authorList>
            <person name="Vanderhoek Z."/>
            <person name="Gaulke C."/>
        </authorList>
    </citation>
    <scope>NUCLEOTIDE SEQUENCE</scope>
    <source>
        <strain evidence="4">Zfcc0051</strain>
    </source>
</reference>
<dbReference type="GO" id="GO:0016747">
    <property type="term" value="F:acyltransferase activity, transferring groups other than amino-acyl groups"/>
    <property type="evidence" value="ECO:0007669"/>
    <property type="project" value="InterPro"/>
</dbReference>
<keyword evidence="2" id="KW-0012">Acyltransferase</keyword>
<gene>
    <name evidence="4" type="primary">fabY</name>
    <name evidence="4" type="synonym">yiiD</name>
    <name evidence="4" type="ORF">J2R62_09885</name>
</gene>
<evidence type="ECO:0000313" key="5">
    <source>
        <dbReference type="Proteomes" id="UP000664658"/>
    </source>
</evidence>
<dbReference type="GeneID" id="69704685"/>
<keyword evidence="1" id="KW-0808">Transferase</keyword>
<dbReference type="InterPro" id="IPR000182">
    <property type="entry name" value="GNAT_dom"/>
</dbReference>
<name>A0A8I1W905_PLESH</name>